<dbReference type="Proteomes" id="UP000054770">
    <property type="component" value="Unassembled WGS sequence"/>
</dbReference>
<evidence type="ECO:0000313" key="3">
    <source>
        <dbReference type="Proteomes" id="UP000054770"/>
    </source>
</evidence>
<sequence>MASNVNRQVLLKSRPEGIPESEHFHMVEGVVPTPVGNQVLVRNLYLSVEPAMRGWVSAMKNYAEPVPIGGVMRSFAARTSMSGFATDPAYLRLIAWTHSWLD</sequence>
<comment type="caution">
    <text evidence="2">The sequence shown here is derived from an EMBL/GenBank/DDBJ whole genome shotgun (WGS) entry which is preliminary data.</text>
</comment>
<dbReference type="InterPro" id="IPR011032">
    <property type="entry name" value="GroES-like_sf"/>
</dbReference>
<dbReference type="OrthoDB" id="9805663at2"/>
<accession>A0A158KAX3</accession>
<gene>
    <name evidence="2" type="ORF">AWB68_05384</name>
</gene>
<dbReference type="Pfam" id="PF16884">
    <property type="entry name" value="ADH_N_2"/>
    <property type="match status" value="1"/>
</dbReference>
<name>A0A158KAX3_9BURK</name>
<proteinExistence type="predicted"/>
<feature type="domain" description="Oxidoreductase N-terminal" evidence="1">
    <location>
        <begin position="7"/>
        <end position="74"/>
    </location>
</feature>
<dbReference type="EMBL" id="FCON02000077">
    <property type="protein sequence ID" value="SAL78272.1"/>
    <property type="molecule type" value="Genomic_DNA"/>
</dbReference>
<dbReference type="RefSeq" id="WP_087647423.1">
    <property type="nucleotide sequence ID" value="NZ_FCON02000077.1"/>
</dbReference>
<dbReference type="Gene3D" id="3.90.180.10">
    <property type="entry name" value="Medium-chain alcohol dehydrogenases, catalytic domain"/>
    <property type="match status" value="1"/>
</dbReference>
<protein>
    <submittedName>
        <fullName evidence="2">Alcohol dehydrogenase</fullName>
    </submittedName>
</protein>
<dbReference type="AlphaFoldDB" id="A0A158KAX3"/>
<dbReference type="SUPFAM" id="SSF50129">
    <property type="entry name" value="GroES-like"/>
    <property type="match status" value="1"/>
</dbReference>
<keyword evidence="3" id="KW-1185">Reference proteome</keyword>
<dbReference type="InterPro" id="IPR041694">
    <property type="entry name" value="ADH_N_2"/>
</dbReference>
<evidence type="ECO:0000259" key="1">
    <source>
        <dbReference type="Pfam" id="PF16884"/>
    </source>
</evidence>
<reference evidence="2" key="1">
    <citation type="submission" date="2016-01" db="EMBL/GenBank/DDBJ databases">
        <authorList>
            <person name="Peeters C."/>
        </authorList>
    </citation>
    <scope>NUCLEOTIDE SEQUENCE [LARGE SCALE GENOMIC DNA]</scope>
    <source>
        <strain evidence="2">LMG 22940</strain>
    </source>
</reference>
<organism evidence="2 3">
    <name type="scientific">Caballeronia choica</name>
    <dbReference type="NCBI Taxonomy" id="326476"/>
    <lineage>
        <taxon>Bacteria</taxon>
        <taxon>Pseudomonadati</taxon>
        <taxon>Pseudomonadota</taxon>
        <taxon>Betaproteobacteria</taxon>
        <taxon>Burkholderiales</taxon>
        <taxon>Burkholderiaceae</taxon>
        <taxon>Caballeronia</taxon>
    </lineage>
</organism>
<evidence type="ECO:0000313" key="2">
    <source>
        <dbReference type="EMBL" id="SAL78272.1"/>
    </source>
</evidence>